<dbReference type="PANTHER" id="PTHR43510:SF1">
    <property type="entry name" value="AMINOTRANSFERASE FUNCTION, HYPOTHETICAL (EUROFUNG)"/>
    <property type="match status" value="1"/>
</dbReference>
<dbReference type="NCBIfam" id="TIGR03947">
    <property type="entry name" value="viomycin_VioD"/>
    <property type="match status" value="1"/>
</dbReference>
<dbReference type="Gene3D" id="3.40.640.10">
    <property type="entry name" value="Type I PLP-dependent aspartate aminotransferase-like (Major domain)"/>
    <property type="match status" value="1"/>
</dbReference>
<comment type="caution">
    <text evidence="6">The sequence shown here is derived from an EMBL/GenBank/DDBJ whole genome shotgun (WGS) entry which is preliminary data.</text>
</comment>
<dbReference type="InterPro" id="IPR004839">
    <property type="entry name" value="Aminotransferase_I/II_large"/>
</dbReference>
<organism evidence="6 7">
    <name type="scientific">Amycolatopsis antarctica</name>
    <dbReference type="NCBI Taxonomy" id="1854586"/>
    <lineage>
        <taxon>Bacteria</taxon>
        <taxon>Bacillati</taxon>
        <taxon>Actinomycetota</taxon>
        <taxon>Actinomycetes</taxon>
        <taxon>Pseudonocardiales</taxon>
        <taxon>Pseudonocardiaceae</taxon>
        <taxon>Amycolatopsis</taxon>
    </lineage>
</organism>
<evidence type="ECO:0000313" key="6">
    <source>
        <dbReference type="EMBL" id="OZM72920.1"/>
    </source>
</evidence>
<dbReference type="PANTHER" id="PTHR43510">
    <property type="entry name" value="AMINOTRANSFERASE FUNCTION, HYPOTHETICAL (EUROFUNG)"/>
    <property type="match status" value="1"/>
</dbReference>
<dbReference type="InterPro" id="IPR015422">
    <property type="entry name" value="PyrdxlP-dep_Trfase_small"/>
</dbReference>
<dbReference type="InterPro" id="IPR015424">
    <property type="entry name" value="PyrdxlP-dep_Trfase"/>
</dbReference>
<accession>A0A263D394</accession>
<evidence type="ECO:0000259" key="5">
    <source>
        <dbReference type="Pfam" id="PF00155"/>
    </source>
</evidence>
<dbReference type="Gene3D" id="3.90.1150.10">
    <property type="entry name" value="Aspartate Aminotransferase, domain 1"/>
    <property type="match status" value="1"/>
</dbReference>
<feature type="domain" description="Aminotransferase class I/classII large" evidence="5">
    <location>
        <begin position="65"/>
        <end position="368"/>
    </location>
</feature>
<dbReference type="AlphaFoldDB" id="A0A263D394"/>
<dbReference type="SUPFAM" id="SSF53383">
    <property type="entry name" value="PLP-dependent transferases"/>
    <property type="match status" value="1"/>
</dbReference>
<reference evidence="6 7" key="1">
    <citation type="submission" date="2017-07" db="EMBL/GenBank/DDBJ databases">
        <title>Amycolatopsis antarcticus sp. nov., isolated from the surface of an Antarcticus brown macroalga.</title>
        <authorList>
            <person name="Wang J."/>
            <person name="Leiva S."/>
            <person name="Huang J."/>
            <person name="Huang Y."/>
        </authorList>
    </citation>
    <scope>NUCLEOTIDE SEQUENCE [LARGE SCALE GENOMIC DNA]</scope>
    <source>
        <strain evidence="6 7">AU-G6</strain>
    </source>
</reference>
<evidence type="ECO:0000256" key="2">
    <source>
        <dbReference type="ARBA" id="ARBA00022898"/>
    </source>
</evidence>
<dbReference type="InterPro" id="IPR001917">
    <property type="entry name" value="Aminotrans_II_pyridoxalP_BS"/>
</dbReference>
<dbReference type="Proteomes" id="UP000242444">
    <property type="component" value="Unassembled WGS sequence"/>
</dbReference>
<keyword evidence="7" id="KW-1185">Reference proteome</keyword>
<gene>
    <name evidence="6" type="primary">vioD</name>
    <name evidence="6" type="ORF">CFN78_11705</name>
</gene>
<dbReference type="InterPro" id="IPR015421">
    <property type="entry name" value="PyrdxlP-dep_Trfase_major"/>
</dbReference>
<dbReference type="GO" id="GO:0016740">
    <property type="term" value="F:transferase activity"/>
    <property type="evidence" value="ECO:0007669"/>
    <property type="project" value="InterPro"/>
</dbReference>
<dbReference type="CDD" id="cd00609">
    <property type="entry name" value="AAT_like"/>
    <property type="match status" value="1"/>
</dbReference>
<dbReference type="GO" id="GO:0030170">
    <property type="term" value="F:pyridoxal phosphate binding"/>
    <property type="evidence" value="ECO:0007669"/>
    <property type="project" value="InterPro"/>
</dbReference>
<proteinExistence type="inferred from homology"/>
<evidence type="ECO:0000256" key="3">
    <source>
        <dbReference type="ARBA" id="ARBA00023194"/>
    </source>
</evidence>
<dbReference type="RefSeq" id="WP_094862778.1">
    <property type="nucleotide sequence ID" value="NZ_NKYE01000006.1"/>
</dbReference>
<protein>
    <submittedName>
        <fullName evidence="6">Capreomycidine synthase</fullName>
    </submittedName>
</protein>
<keyword evidence="2 4" id="KW-0663">Pyridoxal phosphate</keyword>
<dbReference type="OrthoDB" id="9763453at2"/>
<comment type="cofactor">
    <cofactor evidence="1 4">
        <name>pyridoxal 5'-phosphate</name>
        <dbReference type="ChEBI" id="CHEBI:597326"/>
    </cofactor>
</comment>
<evidence type="ECO:0000313" key="7">
    <source>
        <dbReference type="Proteomes" id="UP000242444"/>
    </source>
</evidence>
<dbReference type="EMBL" id="NKYE01000006">
    <property type="protein sequence ID" value="OZM72920.1"/>
    <property type="molecule type" value="Genomic_DNA"/>
</dbReference>
<keyword evidence="3" id="KW-0045">Antibiotic biosynthesis</keyword>
<evidence type="ECO:0000256" key="1">
    <source>
        <dbReference type="ARBA" id="ARBA00001933"/>
    </source>
</evidence>
<dbReference type="InParanoid" id="A0A263D394"/>
<dbReference type="PROSITE" id="PS00599">
    <property type="entry name" value="AA_TRANSFER_CLASS_2"/>
    <property type="match status" value="1"/>
</dbReference>
<dbReference type="Pfam" id="PF00155">
    <property type="entry name" value="Aminotran_1_2"/>
    <property type="match status" value="1"/>
</dbReference>
<comment type="similarity">
    <text evidence="4">Belongs to the class-II pyridoxal-phosphate-dependent aminotransferase family.</text>
</comment>
<sequence length="380" mass="40966">MTTAEANPLPRARLEDWLRDRYFDTSVDISGSGVQDYTLGEVLDLAGAPTADLRELVFRDSHSLGGPELREAIARRFAGGRTDLVMATQGSSEGIYLAARTLLRPGDEIVVPGPGYHSPSLLAESIGCRVRTWELGHRDGAVSNVDELVAMIGPGTRAVAVNFPHNPTGATITPEEQRALVDACDSVGAYLFWDGAFTHLTYDRPPLPDPALAYPRALSFGTLSKGYGLPGLRVGWCLAHPEVLAECVRLRDYVSLALSPLTELVARHAIEHADALLAPRLAQATRNRALVGDWVAEHTPLVRWERPAGGVAALPELTAIPDTEPFAEELLRTHGVLVVPGTCFGRPGHIRLGFGGPTNDLRQGLQRLADLLSTRGGRHV</sequence>
<dbReference type="InterPro" id="IPR023965">
    <property type="entry name" value="Capreomycidine_synthase"/>
</dbReference>
<evidence type="ECO:0000256" key="4">
    <source>
        <dbReference type="RuleBase" id="RU003693"/>
    </source>
</evidence>
<name>A0A263D394_9PSEU</name>
<dbReference type="GO" id="GO:0017000">
    <property type="term" value="P:antibiotic biosynthetic process"/>
    <property type="evidence" value="ECO:0007669"/>
    <property type="project" value="UniProtKB-KW"/>
</dbReference>